<feature type="compositionally biased region" description="Basic residues" evidence="1">
    <location>
        <begin position="1"/>
        <end position="12"/>
    </location>
</feature>
<dbReference type="GO" id="GO:0000976">
    <property type="term" value="F:transcription cis-regulatory region binding"/>
    <property type="evidence" value="ECO:0007669"/>
    <property type="project" value="TreeGrafter"/>
</dbReference>
<feature type="region of interest" description="Disordered" evidence="1">
    <location>
        <begin position="1"/>
        <end position="25"/>
    </location>
</feature>
<dbReference type="OrthoDB" id="7056813at2"/>
<proteinExistence type="predicted"/>
<gene>
    <name evidence="2" type="ORF">CAK95_07695</name>
</gene>
<dbReference type="STRING" id="1235591.CAK95_07695"/>
<dbReference type="Gene3D" id="1.10.357.10">
    <property type="entry name" value="Tetracycline Repressor, domain 2"/>
    <property type="match status" value="1"/>
</dbReference>
<dbReference type="InterPro" id="IPR050109">
    <property type="entry name" value="HTH-type_TetR-like_transc_reg"/>
</dbReference>
<dbReference type="AlphaFoldDB" id="A0A1W6ZNY9"/>
<dbReference type="Pfam" id="PF00440">
    <property type="entry name" value="TetR_N"/>
    <property type="match status" value="1"/>
</dbReference>
<dbReference type="EMBL" id="CP021112">
    <property type="protein sequence ID" value="ARP98975.1"/>
    <property type="molecule type" value="Genomic_DNA"/>
</dbReference>
<evidence type="ECO:0000313" key="3">
    <source>
        <dbReference type="Proteomes" id="UP000194137"/>
    </source>
</evidence>
<keyword evidence="3" id="KW-1185">Reference proteome</keyword>
<dbReference type="InterPro" id="IPR036271">
    <property type="entry name" value="Tet_transcr_reg_TetR-rel_C_sf"/>
</dbReference>
<evidence type="ECO:0000313" key="2">
    <source>
        <dbReference type="EMBL" id="ARP98975.1"/>
    </source>
</evidence>
<evidence type="ECO:0000256" key="1">
    <source>
        <dbReference type="SAM" id="MobiDB-lite"/>
    </source>
</evidence>
<accession>A0A1W6ZNY9</accession>
<dbReference type="InterPro" id="IPR001647">
    <property type="entry name" value="HTH_TetR"/>
</dbReference>
<dbReference type="SUPFAM" id="SSF48498">
    <property type="entry name" value="Tetracyclin repressor-like, C-terminal domain"/>
    <property type="match status" value="1"/>
</dbReference>
<dbReference type="PANTHER" id="PTHR30055:SF220">
    <property type="entry name" value="TETR-FAMILY REGULATORY PROTEIN"/>
    <property type="match status" value="1"/>
</dbReference>
<dbReference type="KEGG" id="psin:CAK95_07695"/>
<dbReference type="Pfam" id="PF13305">
    <property type="entry name" value="TetR_C_33"/>
    <property type="match status" value="1"/>
</dbReference>
<dbReference type="PANTHER" id="PTHR30055">
    <property type="entry name" value="HTH-TYPE TRANSCRIPTIONAL REGULATOR RUTR"/>
    <property type="match status" value="1"/>
</dbReference>
<dbReference type="InterPro" id="IPR025996">
    <property type="entry name" value="MT1864/Rv1816-like_C"/>
</dbReference>
<protein>
    <submittedName>
        <fullName evidence="2">Uncharacterized protein</fullName>
    </submittedName>
</protein>
<organism evidence="2 3">
    <name type="scientific">Pseudorhodoplanes sinuspersici</name>
    <dbReference type="NCBI Taxonomy" id="1235591"/>
    <lineage>
        <taxon>Bacteria</taxon>
        <taxon>Pseudomonadati</taxon>
        <taxon>Pseudomonadota</taxon>
        <taxon>Alphaproteobacteria</taxon>
        <taxon>Hyphomicrobiales</taxon>
        <taxon>Pseudorhodoplanes</taxon>
    </lineage>
</organism>
<name>A0A1W6ZNY9_9HYPH</name>
<dbReference type="SUPFAM" id="SSF46689">
    <property type="entry name" value="Homeodomain-like"/>
    <property type="match status" value="1"/>
</dbReference>
<dbReference type="GO" id="GO:0003700">
    <property type="term" value="F:DNA-binding transcription factor activity"/>
    <property type="evidence" value="ECO:0007669"/>
    <property type="project" value="TreeGrafter"/>
</dbReference>
<dbReference type="InterPro" id="IPR009057">
    <property type="entry name" value="Homeodomain-like_sf"/>
</dbReference>
<dbReference type="Proteomes" id="UP000194137">
    <property type="component" value="Chromosome"/>
</dbReference>
<reference evidence="2 3" key="1">
    <citation type="submission" date="2017-05" db="EMBL/GenBank/DDBJ databases">
        <title>Full genome sequence of Pseudorhodoplanes sinuspersici.</title>
        <authorList>
            <person name="Dastgheib S.M.M."/>
            <person name="Shavandi M."/>
            <person name="Tirandaz H."/>
        </authorList>
    </citation>
    <scope>NUCLEOTIDE SEQUENCE [LARGE SCALE GENOMIC DNA]</scope>
    <source>
        <strain evidence="2 3">RIPI110</strain>
    </source>
</reference>
<dbReference type="PROSITE" id="PS50977">
    <property type="entry name" value="HTH_TETR_2"/>
    <property type="match status" value="1"/>
</dbReference>
<sequence>MSRLKSLKSKKAKVSESGSGSREGYHHGALRDALIRAADEILTEKGIEGFSLREAARRAQVSPAAPAHHFGSAAGLLTEVAIAGFESLSRDLHDACRTEASPAARLRAQGIAYVRFALAHPGRFQLMFRHDLVLSQNDRLATAAKASMNELEASIVAYLRAKKKPITSEAVRAELLGAWSAVHGFSHLALDGKFTTMAQPRSLSDFVSDELPAMLRALWPDR</sequence>